<sequence>MSESIKSISKIYLFIIIIGYLLFEGVDTRILFNMILILNSCIAICCFLVTVSNFDLNKDKIYKQIAMLFTIKGIMNIVGGFSILTNLNKPIDLNKDLQIYVLATTIEVILLILITKSKKIELNINKIINICLISTSIGVLLIYNTTIFPKLYTKKGVTILFYVITFTFILGLLYALKNFKNIDKRASKRTLKDLYIYYIARVFHISIVFLSEILRKSMNIDGNFTYLVSIITSIIYFICVTRIYYFDIIKRPNQILYRNLLKEKEKLEEVSKGLKDYKHRYEKVLMYIPDGVIVSEDGKIVFINKKIKEYFNIENNDSILGKTIEELVDESEKECVKNLNDISNSLQYLNLKYNFNNTEFYGEQTTILKNRNNKILNISIIKNMEDKIKLAKIKEELEYNKTKEEIKDQVLANISHDFKTPINVIYSTVQMQDLNIKNRNYGNLLEFNNIIKQNCNRMIRLTNNFIDSIKLESDIINVNLKYVNIVNLVEEITLSVLNYAEDKNIELVFDTEQEEIYSLIDTDLMEKIMLNILSNSIKYNKKMDILM</sequence>
<feature type="transmembrane region" description="Helical" evidence="9">
    <location>
        <begin position="97"/>
        <end position="115"/>
    </location>
</feature>
<dbReference type="EC" id="2.7.13.3" evidence="3"/>
<evidence type="ECO:0000256" key="9">
    <source>
        <dbReference type="SAM" id="Phobius"/>
    </source>
</evidence>
<evidence type="ECO:0000256" key="7">
    <source>
        <dbReference type="ARBA" id="ARBA00023012"/>
    </source>
</evidence>
<evidence type="ECO:0000256" key="4">
    <source>
        <dbReference type="ARBA" id="ARBA00022553"/>
    </source>
</evidence>
<feature type="transmembrane region" description="Helical" evidence="9">
    <location>
        <begin position="29"/>
        <end position="54"/>
    </location>
</feature>
<dbReference type="EMBL" id="JACRWE010000006">
    <property type="protein sequence ID" value="MBC5997627.1"/>
    <property type="molecule type" value="Genomic_DNA"/>
</dbReference>
<dbReference type="SMART" id="SM00388">
    <property type="entry name" value="HisKA"/>
    <property type="match status" value="1"/>
</dbReference>
<dbReference type="InterPro" id="IPR000014">
    <property type="entry name" value="PAS"/>
</dbReference>
<reference evidence="11 12" key="1">
    <citation type="submission" date="2020-08" db="EMBL/GenBank/DDBJ databases">
        <authorList>
            <person name="Liu C."/>
            <person name="Sun Q."/>
        </authorList>
    </citation>
    <scope>NUCLEOTIDE SEQUENCE [LARGE SCALE GENOMIC DNA]</scope>
    <source>
        <strain evidence="11 12">NSJ-18</strain>
    </source>
</reference>
<dbReference type="PANTHER" id="PTHR45453">
    <property type="entry name" value="PHOSPHATE REGULON SENSOR PROTEIN PHOR"/>
    <property type="match status" value="1"/>
</dbReference>
<evidence type="ECO:0000256" key="1">
    <source>
        <dbReference type="ARBA" id="ARBA00000085"/>
    </source>
</evidence>
<dbReference type="Gene3D" id="1.10.287.130">
    <property type="match status" value="1"/>
</dbReference>
<evidence type="ECO:0000256" key="3">
    <source>
        <dbReference type="ARBA" id="ARBA00012438"/>
    </source>
</evidence>
<proteinExistence type="predicted"/>
<dbReference type="InterPro" id="IPR036890">
    <property type="entry name" value="HATPase_C_sf"/>
</dbReference>
<dbReference type="SUPFAM" id="SSF55874">
    <property type="entry name" value="ATPase domain of HSP90 chaperone/DNA topoisomerase II/histidine kinase"/>
    <property type="match status" value="1"/>
</dbReference>
<evidence type="ECO:0000256" key="6">
    <source>
        <dbReference type="ARBA" id="ARBA00022777"/>
    </source>
</evidence>
<dbReference type="SUPFAM" id="SSF47384">
    <property type="entry name" value="Homodimeric domain of signal transducing histidine kinase"/>
    <property type="match status" value="1"/>
</dbReference>
<feature type="transmembrane region" description="Helical" evidence="9">
    <location>
        <begin position="7"/>
        <end position="23"/>
    </location>
</feature>
<comment type="caution">
    <text evidence="11">The sequence shown here is derived from an EMBL/GenBank/DDBJ whole genome shotgun (WGS) entry which is preliminary data.</text>
</comment>
<protein>
    <recommendedName>
        <fullName evidence="3">histidine kinase</fullName>
        <ecNumber evidence="3">2.7.13.3</ecNumber>
    </recommendedName>
</protein>
<gene>
    <name evidence="11" type="ORF">H8923_12705</name>
</gene>
<feature type="transmembrane region" description="Helical" evidence="9">
    <location>
        <begin position="127"/>
        <end position="147"/>
    </location>
</feature>
<comment type="subcellular location">
    <subcellularLocation>
        <location evidence="2">Membrane</location>
    </subcellularLocation>
</comment>
<dbReference type="InterPro" id="IPR005467">
    <property type="entry name" value="His_kinase_dom"/>
</dbReference>
<feature type="transmembrane region" description="Helical" evidence="9">
    <location>
        <begin position="226"/>
        <end position="245"/>
    </location>
</feature>
<dbReference type="CDD" id="cd00130">
    <property type="entry name" value="PAS"/>
    <property type="match status" value="1"/>
</dbReference>
<accession>A0ABR7JS70</accession>
<evidence type="ECO:0000256" key="8">
    <source>
        <dbReference type="ARBA" id="ARBA00023136"/>
    </source>
</evidence>
<dbReference type="InterPro" id="IPR050351">
    <property type="entry name" value="BphY/WalK/GraS-like"/>
</dbReference>
<dbReference type="Gene3D" id="3.30.565.10">
    <property type="entry name" value="Histidine kinase-like ATPase, C-terminal domain"/>
    <property type="match status" value="1"/>
</dbReference>
<dbReference type="PROSITE" id="PS50109">
    <property type="entry name" value="HIS_KIN"/>
    <property type="match status" value="1"/>
</dbReference>
<feature type="transmembrane region" description="Helical" evidence="9">
    <location>
        <begin position="196"/>
        <end position="214"/>
    </location>
</feature>
<keyword evidence="12" id="KW-1185">Reference proteome</keyword>
<keyword evidence="8 9" id="KW-0472">Membrane</keyword>
<evidence type="ECO:0000313" key="11">
    <source>
        <dbReference type="EMBL" id="MBC5997627.1"/>
    </source>
</evidence>
<keyword evidence="9" id="KW-0812">Transmembrane</keyword>
<dbReference type="InterPro" id="IPR036097">
    <property type="entry name" value="HisK_dim/P_sf"/>
</dbReference>
<keyword evidence="5" id="KW-0808">Transferase</keyword>
<dbReference type="PANTHER" id="PTHR45453:SF1">
    <property type="entry name" value="PHOSPHATE REGULON SENSOR PROTEIN PHOR"/>
    <property type="match status" value="1"/>
</dbReference>
<keyword evidence="9" id="KW-1133">Transmembrane helix</keyword>
<dbReference type="CDD" id="cd00082">
    <property type="entry name" value="HisKA"/>
    <property type="match status" value="1"/>
</dbReference>
<organism evidence="11 12">
    <name type="scientific">Romboutsia faecis</name>
    <dbReference type="NCBI Taxonomy" id="2764597"/>
    <lineage>
        <taxon>Bacteria</taxon>
        <taxon>Bacillati</taxon>
        <taxon>Bacillota</taxon>
        <taxon>Clostridia</taxon>
        <taxon>Peptostreptococcales</taxon>
        <taxon>Peptostreptococcaceae</taxon>
        <taxon>Romboutsia</taxon>
    </lineage>
</organism>
<evidence type="ECO:0000313" key="12">
    <source>
        <dbReference type="Proteomes" id="UP000609849"/>
    </source>
</evidence>
<dbReference type="RefSeq" id="WP_153972419.1">
    <property type="nucleotide sequence ID" value="NZ_JACRWE010000006.1"/>
</dbReference>
<dbReference type="Proteomes" id="UP000609849">
    <property type="component" value="Unassembled WGS sequence"/>
</dbReference>
<dbReference type="InterPro" id="IPR003661">
    <property type="entry name" value="HisK_dim/P_dom"/>
</dbReference>
<dbReference type="Pfam" id="PF00512">
    <property type="entry name" value="HisKA"/>
    <property type="match status" value="1"/>
</dbReference>
<feature type="transmembrane region" description="Helical" evidence="9">
    <location>
        <begin position="66"/>
        <end position="85"/>
    </location>
</feature>
<dbReference type="Gene3D" id="3.30.450.20">
    <property type="entry name" value="PAS domain"/>
    <property type="match status" value="1"/>
</dbReference>
<comment type="catalytic activity">
    <reaction evidence="1">
        <text>ATP + protein L-histidine = ADP + protein N-phospho-L-histidine.</text>
        <dbReference type="EC" id="2.7.13.3"/>
    </reaction>
</comment>
<evidence type="ECO:0000256" key="5">
    <source>
        <dbReference type="ARBA" id="ARBA00022679"/>
    </source>
</evidence>
<feature type="domain" description="Histidine kinase" evidence="10">
    <location>
        <begin position="413"/>
        <end position="547"/>
    </location>
</feature>
<evidence type="ECO:0000259" key="10">
    <source>
        <dbReference type="PROSITE" id="PS50109"/>
    </source>
</evidence>
<name>A0ABR7JS70_9FIRM</name>
<keyword evidence="6" id="KW-0418">Kinase</keyword>
<keyword evidence="4" id="KW-0597">Phosphoprotein</keyword>
<evidence type="ECO:0000256" key="2">
    <source>
        <dbReference type="ARBA" id="ARBA00004370"/>
    </source>
</evidence>
<dbReference type="SUPFAM" id="SSF55785">
    <property type="entry name" value="PYP-like sensor domain (PAS domain)"/>
    <property type="match status" value="1"/>
</dbReference>
<feature type="transmembrane region" description="Helical" evidence="9">
    <location>
        <begin position="159"/>
        <end position="176"/>
    </location>
</feature>
<dbReference type="InterPro" id="IPR035965">
    <property type="entry name" value="PAS-like_dom_sf"/>
</dbReference>
<keyword evidence="7" id="KW-0902">Two-component regulatory system</keyword>